<dbReference type="Pfam" id="PF02592">
    <property type="entry name" value="Vut_1"/>
    <property type="match status" value="1"/>
</dbReference>
<proteinExistence type="inferred from homology"/>
<organism evidence="2">
    <name type="scientific">uncultured spirochete</name>
    <dbReference type="NCBI Taxonomy" id="156406"/>
    <lineage>
        <taxon>Bacteria</taxon>
        <taxon>Pseudomonadati</taxon>
        <taxon>Spirochaetota</taxon>
        <taxon>Spirochaetia</taxon>
        <taxon>Spirochaetales</taxon>
        <taxon>environmental samples</taxon>
    </lineage>
</organism>
<keyword evidence="1" id="KW-0812">Transmembrane</keyword>
<sequence length="228" mass="24901">MRGEQTSYSPVFLGLTSLFITCLLISNIIASKLMQVGGIVLPSAVILFPVTYILADVFTEVYGFRKTRMVIWIGFAANAFMSMIFLIAIALPHPSFFANQAAYATVLGSTPRILLASLAGYWAGEFSNSIVLSVLKKATKGRHLWTRTIGSTIVGEGLDTVLFIGIAFAGTVPAGTLGGMMLAQYLFKVSYEVIFTPLTYLVVGFIKRKEHIDTFDSEVVYNPFKLGE</sequence>
<dbReference type="HAMAP" id="MF_02088">
    <property type="entry name" value="Q_prec_transport"/>
    <property type="match status" value="1"/>
</dbReference>
<dbReference type="InterPro" id="IPR003744">
    <property type="entry name" value="YhhQ"/>
</dbReference>
<feature type="transmembrane region" description="Helical" evidence="1">
    <location>
        <begin position="113"/>
        <end position="135"/>
    </location>
</feature>
<dbReference type="EMBL" id="FWDO01000004">
    <property type="protein sequence ID" value="SLM17640.1"/>
    <property type="molecule type" value="Genomic_DNA"/>
</dbReference>
<dbReference type="AlphaFoldDB" id="A0A3P3XMX6"/>
<accession>A0A3P3XMX6</accession>
<keyword evidence="1" id="KW-0813">Transport</keyword>
<feature type="transmembrane region" description="Helical" evidence="1">
    <location>
        <begin position="189"/>
        <end position="206"/>
    </location>
</feature>
<comment type="subcellular location">
    <subcellularLocation>
        <location evidence="1">Cell membrane</location>
        <topology evidence="1">Multi-pass membrane protein</topology>
    </subcellularLocation>
</comment>
<reference evidence="2" key="1">
    <citation type="submission" date="2017-02" db="EMBL/GenBank/DDBJ databases">
        <authorList>
            <person name="Regsiter A."/>
            <person name="William W."/>
        </authorList>
    </citation>
    <scope>NUCLEOTIDE SEQUENCE</scope>
    <source>
        <strain evidence="2">BdmA 4</strain>
    </source>
</reference>
<feature type="transmembrane region" description="Helical" evidence="1">
    <location>
        <begin position="36"/>
        <end position="58"/>
    </location>
</feature>
<dbReference type="PANTHER" id="PTHR34300">
    <property type="entry name" value="QUEUOSINE PRECURSOR TRANSPORTER-RELATED"/>
    <property type="match status" value="1"/>
</dbReference>
<comment type="similarity">
    <text evidence="1">Belongs to the vitamin uptake transporter (VUT/ECF) (TC 2.A.88) family. Q precursor transporter subfamily.</text>
</comment>
<keyword evidence="1" id="KW-0472">Membrane</keyword>
<evidence type="ECO:0000313" key="2">
    <source>
        <dbReference type="EMBL" id="SLM17640.1"/>
    </source>
</evidence>
<keyword evidence="1" id="KW-1133">Transmembrane helix</keyword>
<keyword evidence="1" id="KW-1003">Cell membrane</keyword>
<feature type="transmembrane region" description="Helical" evidence="1">
    <location>
        <begin position="70"/>
        <end position="93"/>
    </location>
</feature>
<dbReference type="GO" id="GO:0005886">
    <property type="term" value="C:plasma membrane"/>
    <property type="evidence" value="ECO:0007669"/>
    <property type="project" value="UniProtKB-SubCell"/>
</dbReference>
<dbReference type="PANTHER" id="PTHR34300:SF2">
    <property type="entry name" value="QUEUOSINE PRECURSOR TRANSPORTER-RELATED"/>
    <property type="match status" value="1"/>
</dbReference>
<dbReference type="GO" id="GO:0022857">
    <property type="term" value="F:transmembrane transporter activity"/>
    <property type="evidence" value="ECO:0007669"/>
    <property type="project" value="UniProtKB-UniRule"/>
</dbReference>
<comment type="function">
    <text evidence="1">Involved in the import of queuosine (Q) precursors, required for Q precursor salvage.</text>
</comment>
<evidence type="ECO:0000256" key="1">
    <source>
        <dbReference type="HAMAP-Rule" id="MF_02088"/>
    </source>
</evidence>
<protein>
    <recommendedName>
        <fullName evidence="1">Probable queuosine precursor transporter</fullName>
        <shortName evidence="1">Q precursor transporter</shortName>
    </recommendedName>
</protein>
<gene>
    <name evidence="2" type="ORF">SPIRO4BDMA_40209</name>
</gene>
<dbReference type="NCBIfam" id="TIGR00697">
    <property type="entry name" value="queuosine precursor transporter"/>
    <property type="match status" value="1"/>
</dbReference>
<name>A0A3P3XMX6_9SPIR</name>
<feature type="transmembrane region" description="Helical" evidence="1">
    <location>
        <begin position="12"/>
        <end position="30"/>
    </location>
</feature>